<proteinExistence type="predicted"/>
<feature type="transmembrane region" description="Helical" evidence="2">
    <location>
        <begin position="243"/>
        <end position="265"/>
    </location>
</feature>
<accession>A0A2R6NWP0</accession>
<dbReference type="Pfam" id="PF20153">
    <property type="entry name" value="DUF6535"/>
    <property type="match status" value="1"/>
</dbReference>
<evidence type="ECO:0000313" key="5">
    <source>
        <dbReference type="Proteomes" id="UP000186601"/>
    </source>
</evidence>
<dbReference type="InterPro" id="IPR045338">
    <property type="entry name" value="DUF6535"/>
</dbReference>
<reference evidence="4 5" key="1">
    <citation type="submission" date="2018-02" db="EMBL/GenBank/DDBJ databases">
        <title>Genome sequence of the basidiomycete white-rot fungus Phlebia centrifuga.</title>
        <authorList>
            <person name="Granchi Z."/>
            <person name="Peng M."/>
            <person name="de Vries R.P."/>
            <person name="Hilden K."/>
            <person name="Makela M.R."/>
            <person name="Grigoriev I."/>
            <person name="Riley R."/>
        </authorList>
    </citation>
    <scope>NUCLEOTIDE SEQUENCE [LARGE SCALE GENOMIC DNA]</scope>
    <source>
        <strain evidence="4 5">FBCC195</strain>
    </source>
</reference>
<dbReference type="EMBL" id="MLYV02000740">
    <property type="protein sequence ID" value="PSR78468.1"/>
    <property type="molecule type" value="Genomic_DNA"/>
</dbReference>
<keyword evidence="2" id="KW-0472">Membrane</keyword>
<dbReference type="AlphaFoldDB" id="A0A2R6NWP0"/>
<keyword evidence="2" id="KW-0812">Transmembrane</keyword>
<keyword evidence="2" id="KW-1133">Transmembrane helix</keyword>
<feature type="transmembrane region" description="Helical" evidence="2">
    <location>
        <begin position="71"/>
        <end position="88"/>
    </location>
</feature>
<gene>
    <name evidence="4" type="ORF">PHLCEN_2v7411</name>
</gene>
<feature type="transmembrane region" description="Helical" evidence="2">
    <location>
        <begin position="202"/>
        <end position="231"/>
    </location>
</feature>
<dbReference type="OrthoDB" id="3219854at2759"/>
<comment type="caution">
    <text evidence="4">The sequence shown here is derived from an EMBL/GenBank/DDBJ whole genome shotgun (WGS) entry which is preliminary data.</text>
</comment>
<feature type="region of interest" description="Disordered" evidence="1">
    <location>
        <begin position="1"/>
        <end position="22"/>
    </location>
</feature>
<organism evidence="4 5">
    <name type="scientific">Hermanssonia centrifuga</name>
    <dbReference type="NCBI Taxonomy" id="98765"/>
    <lineage>
        <taxon>Eukaryota</taxon>
        <taxon>Fungi</taxon>
        <taxon>Dikarya</taxon>
        <taxon>Basidiomycota</taxon>
        <taxon>Agaricomycotina</taxon>
        <taxon>Agaricomycetes</taxon>
        <taxon>Polyporales</taxon>
        <taxon>Meruliaceae</taxon>
        <taxon>Hermanssonia</taxon>
    </lineage>
</organism>
<sequence length="1018" mass="113126">MASMFHGGSNKRNLTADEGGHKDLERAVRKVLTDIAKENSHSNSQGWPEMAKTLRDVDEEKIRDTKEDIDTLLVFAGLFAAVLTPFLAETYQTLSEDPADTSVAIQRHMSVQLSSYVMINGFLNSTVPAFPSDSPPFDPPPFALFINVLWFASLALAVVTASFGILVKQWLREYMAIETSRSVKSRLRVRQFREGGLKKWKVFEIAAVLPLLLQIALGLFFVGLCFFSWLVHPTIGGTITSIVSGWACFFFFAIIAPACSARCPYKTALFKNAMRVLRRWSCSSQITRYVYLGPVKENGTPMEDEDAAADAKGDVKILTAADAILLDDDLLVTTMSNSLEDIQSSADPVEVINFVVAALQQRSPSSNHIGSRSIHSLDLSRLPERVWTVLVKITAQTLTGGQILRQTFNHDLEEWAKDAIIVLSTYYPSTFLSGAGDALRKCMSSALIPTCELIGSAQNLLTGDTFGEPDSPGGEKHKPDRWLFEILEIFRSPLSHPKIAIRMDYVLQDISSLSASERQTGSQGIGLIIAAYIAMMDVALLRQALKEVLQRYKTMPSDCMAFILRILQNGQNHRIPLNGITRVLHFDDISRDTWTAIMDSTAQLLNDALDIRLDVTHWGWEVWMKDALLVLLSISEHPMTEEGSRILARCTSSPENRQSIIVQLLSLNFDPQHTEYESYPGVFVRPHSSSSPIMLFKLEEAVCGAADFIQNSSCDDACVHGRGLGEMFAAHRGQFLIFSRVVRFLMASAMAAKTCLQDTSSSGLDELLLAIFSADLVTLARAPIDPSTSSTSDYSYLGTVTQIRNHCAHIVTSASECTLADMHVLDPTYCSLDASGRCRLLGVIEDVLGHRKAKNFTETFSVLTLFKVAYLYLHLMHLQTAAGIVLTDYEYWRWCRILSNLVDELRHLEHLQAQQDDDPIIAVAGQCLDLLASHPAIGTFIGTLPELWYLTNYGLEDLVRALQAFIPKHKALQHPILDTLPIKEHILEFSPKTEPSVWGLGDIELEYYVPADDYPASD</sequence>
<evidence type="ECO:0000256" key="2">
    <source>
        <dbReference type="SAM" id="Phobius"/>
    </source>
</evidence>
<evidence type="ECO:0000256" key="1">
    <source>
        <dbReference type="SAM" id="MobiDB-lite"/>
    </source>
</evidence>
<feature type="transmembrane region" description="Helical" evidence="2">
    <location>
        <begin position="524"/>
        <end position="545"/>
    </location>
</feature>
<dbReference type="Proteomes" id="UP000186601">
    <property type="component" value="Unassembled WGS sequence"/>
</dbReference>
<protein>
    <recommendedName>
        <fullName evidence="3">DUF6535 domain-containing protein</fullName>
    </recommendedName>
</protein>
<dbReference type="STRING" id="98765.A0A2R6NWP0"/>
<feature type="domain" description="DUF6535" evidence="3">
    <location>
        <begin position="47"/>
        <end position="229"/>
    </location>
</feature>
<name>A0A2R6NWP0_9APHY</name>
<evidence type="ECO:0000313" key="4">
    <source>
        <dbReference type="EMBL" id="PSR78468.1"/>
    </source>
</evidence>
<feature type="transmembrane region" description="Helical" evidence="2">
    <location>
        <begin position="142"/>
        <end position="167"/>
    </location>
</feature>
<keyword evidence="5" id="KW-1185">Reference proteome</keyword>
<evidence type="ECO:0000259" key="3">
    <source>
        <dbReference type="Pfam" id="PF20153"/>
    </source>
</evidence>